<protein>
    <submittedName>
        <fullName evidence="2">Uncharacterized protein</fullName>
    </submittedName>
</protein>
<keyword evidence="3" id="KW-1185">Reference proteome</keyword>
<feature type="transmembrane region" description="Helical" evidence="1">
    <location>
        <begin position="167"/>
        <end position="186"/>
    </location>
</feature>
<feature type="transmembrane region" description="Helical" evidence="1">
    <location>
        <begin position="137"/>
        <end position="155"/>
    </location>
</feature>
<keyword evidence="1" id="KW-1133">Transmembrane helix</keyword>
<dbReference type="SUPFAM" id="SSF103473">
    <property type="entry name" value="MFS general substrate transporter"/>
    <property type="match status" value="1"/>
</dbReference>
<dbReference type="AlphaFoldDB" id="A0AAN9BUY9"/>
<feature type="transmembrane region" description="Helical" evidence="1">
    <location>
        <begin position="192"/>
        <end position="218"/>
    </location>
</feature>
<dbReference type="PANTHER" id="PTHR20765:SF1">
    <property type="entry name" value="EQUILIBRATIVE NUCLEOBASE TRANSPORTER 1"/>
    <property type="match status" value="1"/>
</dbReference>
<reference evidence="2 3" key="1">
    <citation type="submission" date="2024-02" db="EMBL/GenBank/DDBJ databases">
        <title>Chromosome-scale genome assembly of the rough periwinkle Littorina saxatilis.</title>
        <authorList>
            <person name="De Jode A."/>
            <person name="Faria R."/>
            <person name="Formenti G."/>
            <person name="Sims Y."/>
            <person name="Smith T.P."/>
            <person name="Tracey A."/>
            <person name="Wood J.M.D."/>
            <person name="Zagrodzka Z.B."/>
            <person name="Johannesson K."/>
            <person name="Butlin R.K."/>
            <person name="Leder E.H."/>
        </authorList>
    </citation>
    <scope>NUCLEOTIDE SEQUENCE [LARGE SCALE GENOMIC DNA]</scope>
    <source>
        <strain evidence="2">Snail1</strain>
        <tissue evidence="2">Muscle</tissue>
    </source>
</reference>
<proteinExistence type="predicted"/>
<dbReference type="Proteomes" id="UP001374579">
    <property type="component" value="Unassembled WGS sequence"/>
</dbReference>
<evidence type="ECO:0000256" key="1">
    <source>
        <dbReference type="SAM" id="Phobius"/>
    </source>
</evidence>
<feature type="transmembrane region" description="Helical" evidence="1">
    <location>
        <begin position="108"/>
        <end position="131"/>
    </location>
</feature>
<gene>
    <name evidence="2" type="ORF">V1264_011811</name>
</gene>
<dbReference type="InterPro" id="IPR036259">
    <property type="entry name" value="MFS_trans_sf"/>
</dbReference>
<accession>A0AAN9BUY9</accession>
<keyword evidence="1" id="KW-0812">Transmembrane</keyword>
<evidence type="ECO:0000313" key="2">
    <source>
        <dbReference type="EMBL" id="KAK7112342.1"/>
    </source>
</evidence>
<keyword evidence="1" id="KW-0472">Membrane</keyword>
<evidence type="ECO:0000313" key="3">
    <source>
        <dbReference type="Proteomes" id="UP001374579"/>
    </source>
</evidence>
<feature type="transmembrane region" description="Helical" evidence="1">
    <location>
        <begin position="12"/>
        <end position="36"/>
    </location>
</feature>
<organism evidence="2 3">
    <name type="scientific">Littorina saxatilis</name>
    <dbReference type="NCBI Taxonomy" id="31220"/>
    <lineage>
        <taxon>Eukaryota</taxon>
        <taxon>Metazoa</taxon>
        <taxon>Spiralia</taxon>
        <taxon>Lophotrochozoa</taxon>
        <taxon>Mollusca</taxon>
        <taxon>Gastropoda</taxon>
        <taxon>Caenogastropoda</taxon>
        <taxon>Littorinimorpha</taxon>
        <taxon>Littorinoidea</taxon>
        <taxon>Littorinidae</taxon>
        <taxon>Littorina</taxon>
    </lineage>
</organism>
<dbReference type="PANTHER" id="PTHR20765">
    <property type="entry name" value="SOLUTE CARRIER FAMILY 43 MEMBER 3-RELATED"/>
    <property type="match status" value="1"/>
</dbReference>
<dbReference type="InterPro" id="IPR027197">
    <property type="entry name" value="SLC43A3"/>
</dbReference>
<comment type="caution">
    <text evidence="2">The sequence shown here is derived from an EMBL/GenBank/DDBJ whole genome shotgun (WGS) entry which is preliminary data.</text>
</comment>
<dbReference type="EMBL" id="JBAMIC010000002">
    <property type="protein sequence ID" value="KAK7112342.1"/>
    <property type="molecule type" value="Genomic_DNA"/>
</dbReference>
<name>A0AAN9BUY9_9CAEN</name>
<sequence length="234" mass="25662">MAPDPRFRYLYVIWAVLECLFFGGLLYGWGSLVFVLKEIGVYSEMCDDYAKNGSLSDDLTLGVRSSTISSVRYSIIGNGSYAEYNTSSPDAAGDTRQNLECPERDKRLTLVFTIGSMMFCAGCAVMGQINFKYGTRATRLCALMCFTLGGLLTGFTSHACWRLAGGLLPGCYLVAGDVLHFGYTLAGDRLHFGYTLAGLGLLLFAVRLLFYGCCWCCCDCATAFHRMDPGYTES</sequence>